<organism evidence="1 2">
    <name type="scientific">Quillaja saponaria</name>
    <name type="common">Soap bark tree</name>
    <dbReference type="NCBI Taxonomy" id="32244"/>
    <lineage>
        <taxon>Eukaryota</taxon>
        <taxon>Viridiplantae</taxon>
        <taxon>Streptophyta</taxon>
        <taxon>Embryophyta</taxon>
        <taxon>Tracheophyta</taxon>
        <taxon>Spermatophyta</taxon>
        <taxon>Magnoliopsida</taxon>
        <taxon>eudicotyledons</taxon>
        <taxon>Gunneridae</taxon>
        <taxon>Pentapetalae</taxon>
        <taxon>rosids</taxon>
        <taxon>fabids</taxon>
        <taxon>Fabales</taxon>
        <taxon>Quillajaceae</taxon>
        <taxon>Quillaja</taxon>
    </lineage>
</organism>
<dbReference type="Gene3D" id="3.30.830.10">
    <property type="entry name" value="Metalloenzyme, LuxS/M16 peptidase-like"/>
    <property type="match status" value="2"/>
</dbReference>
<protein>
    <submittedName>
        <fullName evidence="1">Presequence protease chloroplastic/mitochondrial-like</fullName>
    </submittedName>
</protein>
<sequence>MERAALMRSCSSMACNRFSFYSSHKLSRPTSSFIPLVSLFFIFSSNKPPASIIPHSQKFCDTPPMDIGSCIFALVFFLPQEALLFSLHSCHGPPLQLKCLRVQDEVAEKLGFEKVSEEFIGEWKSNAVLFRHKKTGAEVMSVSNDDENKVFAIVFWTPPKDDTGITHILEHSVLRGSRKYPFEDLMELLNGSSYTLQKSMTYHCADDSQTFQQQGWHFELNNPSEDISYEGVVFNKMKEAYSNFDYILDQTAQRDLFPDSMCRFDCGGDPQFIPKLTFEEFKSI</sequence>
<keyword evidence="2" id="KW-1185">Reference proteome</keyword>
<proteinExistence type="predicted"/>
<dbReference type="InterPro" id="IPR011249">
    <property type="entry name" value="Metalloenz_LuxS/M16"/>
</dbReference>
<dbReference type="Proteomes" id="UP001163823">
    <property type="component" value="Chromosome 3"/>
</dbReference>
<dbReference type="SUPFAM" id="SSF63411">
    <property type="entry name" value="LuxS/MPP-like metallohydrolase"/>
    <property type="match status" value="1"/>
</dbReference>
<dbReference type="GO" id="GO:0016485">
    <property type="term" value="P:protein processing"/>
    <property type="evidence" value="ECO:0007669"/>
    <property type="project" value="TreeGrafter"/>
</dbReference>
<dbReference type="GO" id="GO:0046872">
    <property type="term" value="F:metal ion binding"/>
    <property type="evidence" value="ECO:0007669"/>
    <property type="project" value="InterPro"/>
</dbReference>
<dbReference type="GO" id="GO:0004222">
    <property type="term" value="F:metalloendopeptidase activity"/>
    <property type="evidence" value="ECO:0007669"/>
    <property type="project" value="TreeGrafter"/>
</dbReference>
<keyword evidence="1" id="KW-0645">Protease</keyword>
<gene>
    <name evidence="1" type="ORF">O6P43_007535</name>
</gene>
<evidence type="ECO:0000313" key="1">
    <source>
        <dbReference type="EMBL" id="KAJ7977996.1"/>
    </source>
</evidence>
<dbReference type="PANTHER" id="PTHR43016">
    <property type="entry name" value="PRESEQUENCE PROTEASE"/>
    <property type="match status" value="1"/>
</dbReference>
<reference evidence="1" key="1">
    <citation type="journal article" date="2023" name="Science">
        <title>Elucidation of the pathway for biosynthesis of saponin adjuvants from the soapbark tree.</title>
        <authorList>
            <person name="Reed J."/>
            <person name="Orme A."/>
            <person name="El-Demerdash A."/>
            <person name="Owen C."/>
            <person name="Martin L.B.B."/>
            <person name="Misra R.C."/>
            <person name="Kikuchi S."/>
            <person name="Rejzek M."/>
            <person name="Martin A.C."/>
            <person name="Harkess A."/>
            <person name="Leebens-Mack J."/>
            <person name="Louveau T."/>
            <person name="Stephenson M.J."/>
            <person name="Osbourn A."/>
        </authorList>
    </citation>
    <scope>NUCLEOTIDE SEQUENCE</scope>
    <source>
        <strain evidence="1">S10</strain>
    </source>
</reference>
<dbReference type="AlphaFoldDB" id="A0AAD7QAM1"/>
<comment type="caution">
    <text evidence="1">The sequence shown here is derived from an EMBL/GenBank/DDBJ whole genome shotgun (WGS) entry which is preliminary data.</text>
</comment>
<dbReference type="GO" id="GO:0009507">
    <property type="term" value="C:chloroplast"/>
    <property type="evidence" value="ECO:0007669"/>
    <property type="project" value="TreeGrafter"/>
</dbReference>
<name>A0AAD7QAM1_QUISA</name>
<keyword evidence="1" id="KW-0378">Hydrolase</keyword>
<accession>A0AAD7QAM1</accession>
<dbReference type="EMBL" id="JARAOO010000003">
    <property type="protein sequence ID" value="KAJ7977996.1"/>
    <property type="molecule type" value="Genomic_DNA"/>
</dbReference>
<dbReference type="GO" id="GO:0005739">
    <property type="term" value="C:mitochondrion"/>
    <property type="evidence" value="ECO:0007669"/>
    <property type="project" value="TreeGrafter"/>
</dbReference>
<dbReference type="PANTHER" id="PTHR43016:SF13">
    <property type="entry name" value="PRESEQUENCE PROTEASE, MITOCHONDRIAL"/>
    <property type="match status" value="1"/>
</dbReference>
<evidence type="ECO:0000313" key="2">
    <source>
        <dbReference type="Proteomes" id="UP001163823"/>
    </source>
</evidence>
<dbReference type="KEGG" id="qsa:O6P43_007535"/>